<protein>
    <submittedName>
        <fullName evidence="2">Uncharacterized protein</fullName>
    </submittedName>
</protein>
<keyword evidence="1" id="KW-1133">Transmembrane helix</keyword>
<evidence type="ECO:0000313" key="2">
    <source>
        <dbReference type="EMBL" id="KAK8036250.1"/>
    </source>
</evidence>
<keyword evidence="3" id="KW-1185">Reference proteome</keyword>
<comment type="caution">
    <text evidence="2">The sequence shown here is derived from an EMBL/GenBank/DDBJ whole genome shotgun (WGS) entry which is preliminary data.</text>
</comment>
<feature type="transmembrane region" description="Helical" evidence="1">
    <location>
        <begin position="58"/>
        <end position="75"/>
    </location>
</feature>
<reference evidence="2 3" key="1">
    <citation type="submission" date="2023-01" db="EMBL/GenBank/DDBJ databases">
        <title>Analysis of 21 Apiospora genomes using comparative genomics revels a genus with tremendous synthesis potential of carbohydrate active enzymes and secondary metabolites.</title>
        <authorList>
            <person name="Sorensen T."/>
        </authorList>
    </citation>
    <scope>NUCLEOTIDE SEQUENCE [LARGE SCALE GENOMIC DNA]</scope>
    <source>
        <strain evidence="2 3">CBS 33761</strain>
    </source>
</reference>
<name>A0ABR1SPJ6_9PEZI</name>
<accession>A0ABR1SPJ6</accession>
<organism evidence="2 3">
    <name type="scientific">Apiospora rasikravindrae</name>
    <dbReference type="NCBI Taxonomy" id="990691"/>
    <lineage>
        <taxon>Eukaryota</taxon>
        <taxon>Fungi</taxon>
        <taxon>Dikarya</taxon>
        <taxon>Ascomycota</taxon>
        <taxon>Pezizomycotina</taxon>
        <taxon>Sordariomycetes</taxon>
        <taxon>Xylariomycetidae</taxon>
        <taxon>Amphisphaeriales</taxon>
        <taxon>Apiosporaceae</taxon>
        <taxon>Apiospora</taxon>
    </lineage>
</organism>
<gene>
    <name evidence="2" type="ORF">PG993_008864</name>
</gene>
<proteinExistence type="predicted"/>
<sequence>MMQVLEAYLPHYELSLLDRMLLIWLFIGSAFVVVFQVSQSWMEPRPRWTVLDARSKPYWYTYYVYLAFLLVQISYRPLLYQIQKLQTMDSSSMQPLLSIGGFEVAAAALDGAWIGLLSLEALMIVFVLALQVTQLFGKAGSPAYKLKEL</sequence>
<keyword evidence="1" id="KW-0472">Membrane</keyword>
<dbReference type="EMBL" id="JAQQWK010000008">
    <property type="protein sequence ID" value="KAK8036250.1"/>
    <property type="molecule type" value="Genomic_DNA"/>
</dbReference>
<keyword evidence="1" id="KW-0812">Transmembrane</keyword>
<feature type="transmembrane region" description="Helical" evidence="1">
    <location>
        <begin position="21"/>
        <end position="38"/>
    </location>
</feature>
<evidence type="ECO:0000313" key="3">
    <source>
        <dbReference type="Proteomes" id="UP001444661"/>
    </source>
</evidence>
<evidence type="ECO:0000256" key="1">
    <source>
        <dbReference type="SAM" id="Phobius"/>
    </source>
</evidence>
<dbReference type="Proteomes" id="UP001444661">
    <property type="component" value="Unassembled WGS sequence"/>
</dbReference>